<dbReference type="RefSeq" id="WP_149105011.1">
    <property type="nucleotide sequence ID" value="NZ_JBHLWO010000001.1"/>
</dbReference>
<organism evidence="2 3">
    <name type="scientific">Olivibacter oleidegradans</name>
    <dbReference type="NCBI Taxonomy" id="760123"/>
    <lineage>
        <taxon>Bacteria</taxon>
        <taxon>Pseudomonadati</taxon>
        <taxon>Bacteroidota</taxon>
        <taxon>Sphingobacteriia</taxon>
        <taxon>Sphingobacteriales</taxon>
        <taxon>Sphingobacteriaceae</taxon>
        <taxon>Olivibacter</taxon>
    </lineage>
</organism>
<dbReference type="InterPro" id="IPR009799">
    <property type="entry name" value="EthD_dom"/>
</dbReference>
<dbReference type="EMBL" id="JBHLWO010000001">
    <property type="protein sequence ID" value="MFC0316919.1"/>
    <property type="molecule type" value="Genomic_DNA"/>
</dbReference>
<dbReference type="NCBIfam" id="TIGR02118">
    <property type="entry name" value="EthD family reductase"/>
    <property type="match status" value="1"/>
</dbReference>
<dbReference type="Proteomes" id="UP001589774">
    <property type="component" value="Unassembled WGS sequence"/>
</dbReference>
<keyword evidence="3" id="KW-1185">Reference proteome</keyword>
<feature type="domain" description="EthD" evidence="1">
    <location>
        <begin position="13"/>
        <end position="105"/>
    </location>
</feature>
<dbReference type="Gene3D" id="3.30.70.100">
    <property type="match status" value="1"/>
</dbReference>
<proteinExistence type="predicted"/>
<dbReference type="Pfam" id="PF07110">
    <property type="entry name" value="EthD"/>
    <property type="match status" value="1"/>
</dbReference>
<sequence length="120" mass="13868">MLKFTFLVRRAAGMSREDFIDYHRNKHAPLFSSIPEAKQYVKKYVISHPVAIEASHPKLTEPSNVLSYDAVTDIYFDSLADFDNFFTSENYKQKVQPDELNFLDLTDAKMVVLDEKTIIS</sequence>
<dbReference type="SUPFAM" id="SSF54909">
    <property type="entry name" value="Dimeric alpha+beta barrel"/>
    <property type="match status" value="1"/>
</dbReference>
<evidence type="ECO:0000313" key="2">
    <source>
        <dbReference type="EMBL" id="MFC0316919.1"/>
    </source>
</evidence>
<evidence type="ECO:0000313" key="3">
    <source>
        <dbReference type="Proteomes" id="UP001589774"/>
    </source>
</evidence>
<accession>A0ABV6HEA0</accession>
<dbReference type="InterPro" id="IPR011008">
    <property type="entry name" value="Dimeric_a/b-barrel"/>
</dbReference>
<name>A0ABV6HEA0_9SPHI</name>
<protein>
    <submittedName>
        <fullName evidence="2">EthD domain-containing protein</fullName>
    </submittedName>
</protein>
<gene>
    <name evidence="2" type="ORF">ACFFI0_01315</name>
</gene>
<reference evidence="2 3" key="1">
    <citation type="submission" date="2024-09" db="EMBL/GenBank/DDBJ databases">
        <authorList>
            <person name="Sun Q."/>
            <person name="Mori K."/>
        </authorList>
    </citation>
    <scope>NUCLEOTIDE SEQUENCE [LARGE SCALE GENOMIC DNA]</scope>
    <source>
        <strain evidence="2 3">CCM 7765</strain>
    </source>
</reference>
<comment type="caution">
    <text evidence="2">The sequence shown here is derived from an EMBL/GenBank/DDBJ whole genome shotgun (WGS) entry which is preliminary data.</text>
</comment>
<evidence type="ECO:0000259" key="1">
    <source>
        <dbReference type="Pfam" id="PF07110"/>
    </source>
</evidence>